<sequence length="81" mass="9488">MTLKKTTKRTPRLHLENYKSIHLPTRPIPPQNSVKRNGANRRSTTTTASLRHHRCHNSNHHHVCHCYTTGLRRDFPAFPQQ</sequence>
<reference evidence="2" key="1">
    <citation type="journal article" date="2022" name="Mol. Ecol. Resour.">
        <title>The genomes of chicory, endive, great burdock and yacon provide insights into Asteraceae palaeo-polyploidization history and plant inulin production.</title>
        <authorList>
            <person name="Fan W."/>
            <person name="Wang S."/>
            <person name="Wang H."/>
            <person name="Wang A."/>
            <person name="Jiang F."/>
            <person name="Liu H."/>
            <person name="Zhao H."/>
            <person name="Xu D."/>
            <person name="Zhang Y."/>
        </authorList>
    </citation>
    <scope>NUCLEOTIDE SEQUENCE [LARGE SCALE GENOMIC DNA]</scope>
    <source>
        <strain evidence="2">cv. Punajuju</strain>
    </source>
</reference>
<evidence type="ECO:0000313" key="1">
    <source>
        <dbReference type="EMBL" id="KAI3763812.1"/>
    </source>
</evidence>
<gene>
    <name evidence="1" type="ORF">L2E82_13809</name>
</gene>
<dbReference type="Proteomes" id="UP001055811">
    <property type="component" value="Linkage Group LG03"/>
</dbReference>
<keyword evidence="2" id="KW-1185">Reference proteome</keyword>
<accession>A0ACB9EZH5</accession>
<reference evidence="1 2" key="2">
    <citation type="journal article" date="2022" name="Mol. Ecol. Resour.">
        <title>The genomes of chicory, endive, great burdock and yacon provide insights into Asteraceae paleo-polyploidization history and plant inulin production.</title>
        <authorList>
            <person name="Fan W."/>
            <person name="Wang S."/>
            <person name="Wang H."/>
            <person name="Wang A."/>
            <person name="Jiang F."/>
            <person name="Liu H."/>
            <person name="Zhao H."/>
            <person name="Xu D."/>
            <person name="Zhang Y."/>
        </authorList>
    </citation>
    <scope>NUCLEOTIDE SEQUENCE [LARGE SCALE GENOMIC DNA]</scope>
    <source>
        <strain evidence="2">cv. Punajuju</strain>
        <tissue evidence="1">Leaves</tissue>
    </source>
</reference>
<organism evidence="1 2">
    <name type="scientific">Cichorium intybus</name>
    <name type="common">Chicory</name>
    <dbReference type="NCBI Taxonomy" id="13427"/>
    <lineage>
        <taxon>Eukaryota</taxon>
        <taxon>Viridiplantae</taxon>
        <taxon>Streptophyta</taxon>
        <taxon>Embryophyta</taxon>
        <taxon>Tracheophyta</taxon>
        <taxon>Spermatophyta</taxon>
        <taxon>Magnoliopsida</taxon>
        <taxon>eudicotyledons</taxon>
        <taxon>Gunneridae</taxon>
        <taxon>Pentapetalae</taxon>
        <taxon>asterids</taxon>
        <taxon>campanulids</taxon>
        <taxon>Asterales</taxon>
        <taxon>Asteraceae</taxon>
        <taxon>Cichorioideae</taxon>
        <taxon>Cichorieae</taxon>
        <taxon>Cichoriinae</taxon>
        <taxon>Cichorium</taxon>
    </lineage>
</organism>
<comment type="caution">
    <text evidence="1">The sequence shown here is derived from an EMBL/GenBank/DDBJ whole genome shotgun (WGS) entry which is preliminary data.</text>
</comment>
<dbReference type="EMBL" id="CM042011">
    <property type="protein sequence ID" value="KAI3763812.1"/>
    <property type="molecule type" value="Genomic_DNA"/>
</dbReference>
<protein>
    <submittedName>
        <fullName evidence="1">Uncharacterized protein</fullName>
    </submittedName>
</protein>
<proteinExistence type="predicted"/>
<evidence type="ECO:0000313" key="2">
    <source>
        <dbReference type="Proteomes" id="UP001055811"/>
    </source>
</evidence>
<name>A0ACB9EZH5_CICIN</name>